<gene>
    <name evidence="2" type="ORF">A2V69_00445</name>
</gene>
<dbReference type="Proteomes" id="UP000177810">
    <property type="component" value="Unassembled WGS sequence"/>
</dbReference>
<dbReference type="EMBL" id="MHMT01000030">
    <property type="protein sequence ID" value="OGZ31873.1"/>
    <property type="molecule type" value="Genomic_DNA"/>
</dbReference>
<keyword evidence="1" id="KW-1133">Transmembrane helix</keyword>
<organism evidence="2 3">
    <name type="scientific">Candidatus Portnoybacteria bacterium RBG_13_40_8</name>
    <dbReference type="NCBI Taxonomy" id="1801990"/>
    <lineage>
        <taxon>Bacteria</taxon>
        <taxon>Candidatus Portnoyibacteriota</taxon>
    </lineage>
</organism>
<evidence type="ECO:0000256" key="1">
    <source>
        <dbReference type="SAM" id="Phobius"/>
    </source>
</evidence>
<evidence type="ECO:0000313" key="3">
    <source>
        <dbReference type="Proteomes" id="UP000177810"/>
    </source>
</evidence>
<comment type="caution">
    <text evidence="2">The sequence shown here is derived from an EMBL/GenBank/DDBJ whole genome shotgun (WGS) entry which is preliminary data.</text>
</comment>
<feature type="transmembrane region" description="Helical" evidence="1">
    <location>
        <begin position="6"/>
        <end position="28"/>
    </location>
</feature>
<name>A0A1G2F1L0_9BACT</name>
<dbReference type="AlphaFoldDB" id="A0A1G2F1L0"/>
<sequence length="82" mass="9524">MKPKFFIRLNLFLALVFLIIFVIILYSVNPFQANGFLKIIFYLVLFGLVLSILNLIGKMQSWVRILVSLTIVILLILRRQGL</sequence>
<feature type="transmembrane region" description="Helical" evidence="1">
    <location>
        <begin position="35"/>
        <end position="55"/>
    </location>
</feature>
<keyword evidence="1" id="KW-0472">Membrane</keyword>
<dbReference type="STRING" id="1801990.A2V69_00445"/>
<reference evidence="2 3" key="1">
    <citation type="journal article" date="2016" name="Nat. Commun.">
        <title>Thousands of microbial genomes shed light on interconnected biogeochemical processes in an aquifer system.</title>
        <authorList>
            <person name="Anantharaman K."/>
            <person name="Brown C.T."/>
            <person name="Hug L.A."/>
            <person name="Sharon I."/>
            <person name="Castelle C.J."/>
            <person name="Probst A.J."/>
            <person name="Thomas B.C."/>
            <person name="Singh A."/>
            <person name="Wilkins M.J."/>
            <person name="Karaoz U."/>
            <person name="Brodie E.L."/>
            <person name="Williams K.H."/>
            <person name="Hubbard S.S."/>
            <person name="Banfield J.F."/>
        </authorList>
    </citation>
    <scope>NUCLEOTIDE SEQUENCE [LARGE SCALE GENOMIC DNA]</scope>
</reference>
<proteinExistence type="predicted"/>
<accession>A0A1G2F1L0</accession>
<protein>
    <submittedName>
        <fullName evidence="2">Uncharacterized protein</fullName>
    </submittedName>
</protein>
<evidence type="ECO:0000313" key="2">
    <source>
        <dbReference type="EMBL" id="OGZ31873.1"/>
    </source>
</evidence>
<feature type="transmembrane region" description="Helical" evidence="1">
    <location>
        <begin position="61"/>
        <end position="77"/>
    </location>
</feature>
<keyword evidence="1" id="KW-0812">Transmembrane</keyword>